<reference evidence="9" key="1">
    <citation type="submission" date="2023-05" db="EMBL/GenBank/DDBJ databases">
        <authorList>
            <person name="Stuckert A."/>
        </authorList>
    </citation>
    <scope>NUCLEOTIDE SEQUENCE</scope>
</reference>
<comment type="subcellular location">
    <subcellularLocation>
        <location evidence="1">Golgi apparatus</location>
        <location evidence="1">Golgi stack membrane</location>
        <topology evidence="1">Multi-pass membrane protein</topology>
    </subcellularLocation>
</comment>
<keyword evidence="4 8" id="KW-0812">Transmembrane</keyword>
<accession>A0ABN9EXW8</accession>
<evidence type="ECO:0000256" key="1">
    <source>
        <dbReference type="ARBA" id="ARBA00004205"/>
    </source>
</evidence>
<organism evidence="9 10">
    <name type="scientific">Staurois parvus</name>
    <dbReference type="NCBI Taxonomy" id="386267"/>
    <lineage>
        <taxon>Eukaryota</taxon>
        <taxon>Metazoa</taxon>
        <taxon>Chordata</taxon>
        <taxon>Craniata</taxon>
        <taxon>Vertebrata</taxon>
        <taxon>Euteleostomi</taxon>
        <taxon>Amphibia</taxon>
        <taxon>Batrachia</taxon>
        <taxon>Anura</taxon>
        <taxon>Neobatrachia</taxon>
        <taxon>Ranoidea</taxon>
        <taxon>Ranidae</taxon>
        <taxon>Staurois</taxon>
    </lineage>
</organism>
<dbReference type="PANTHER" id="PTHR16318:SF0">
    <property type="entry name" value="GAMMA-SECRETASE SUBUNIT PEN-2"/>
    <property type="match status" value="1"/>
</dbReference>
<evidence type="ECO:0000256" key="4">
    <source>
        <dbReference type="ARBA" id="ARBA00022692"/>
    </source>
</evidence>
<evidence type="ECO:0000256" key="3">
    <source>
        <dbReference type="ARBA" id="ARBA00018306"/>
    </source>
</evidence>
<dbReference type="Pfam" id="PF10251">
    <property type="entry name" value="PEN-2"/>
    <property type="match status" value="1"/>
</dbReference>
<keyword evidence="7 8" id="KW-0472">Membrane</keyword>
<dbReference type="Proteomes" id="UP001162483">
    <property type="component" value="Unassembled WGS sequence"/>
</dbReference>
<dbReference type="EMBL" id="CATNWA010016085">
    <property type="protein sequence ID" value="CAI9589670.1"/>
    <property type="molecule type" value="Genomic_DNA"/>
</dbReference>
<evidence type="ECO:0000256" key="6">
    <source>
        <dbReference type="ARBA" id="ARBA00022989"/>
    </source>
</evidence>
<comment type="similarity">
    <text evidence="2">Belongs to the PEN-2 family.</text>
</comment>
<gene>
    <name evidence="9" type="ORF">SPARVUS_LOCUS10932057</name>
</gene>
<feature type="transmembrane region" description="Helical" evidence="8">
    <location>
        <begin position="18"/>
        <end position="38"/>
    </location>
</feature>
<comment type="caution">
    <text evidence="9">The sequence shown here is derived from an EMBL/GenBank/DDBJ whole genome shotgun (WGS) entry which is preliminary data.</text>
</comment>
<sequence>MNLERVPNEEKLQLCRKYYLGGFALLPFLWLVNVLWFFKEAFFKPAYTEQPQIQSYVKRSAFGLLCVGGDPDHLDQHLPNPSSQLGGDR</sequence>
<evidence type="ECO:0000256" key="2">
    <source>
        <dbReference type="ARBA" id="ARBA00009607"/>
    </source>
</evidence>
<evidence type="ECO:0000313" key="10">
    <source>
        <dbReference type="Proteomes" id="UP001162483"/>
    </source>
</evidence>
<keyword evidence="5" id="KW-0914">Notch signaling pathway</keyword>
<dbReference type="PANTHER" id="PTHR16318">
    <property type="entry name" value="GAMMA-SECRETASE SUBUNIT PEN-2"/>
    <property type="match status" value="1"/>
</dbReference>
<evidence type="ECO:0000256" key="5">
    <source>
        <dbReference type="ARBA" id="ARBA00022976"/>
    </source>
</evidence>
<keyword evidence="10" id="KW-1185">Reference proteome</keyword>
<name>A0ABN9EXW8_9NEOB</name>
<protein>
    <recommendedName>
        <fullName evidence="3">Gamma-secretase subunit PEN-2</fullName>
    </recommendedName>
</protein>
<evidence type="ECO:0000256" key="8">
    <source>
        <dbReference type="SAM" id="Phobius"/>
    </source>
</evidence>
<dbReference type="InterPro" id="IPR019379">
    <property type="entry name" value="Gamma_Secretase_Asp_P_PEN2"/>
</dbReference>
<proteinExistence type="inferred from homology"/>
<evidence type="ECO:0000313" key="9">
    <source>
        <dbReference type="EMBL" id="CAI9589670.1"/>
    </source>
</evidence>
<keyword evidence="6 8" id="KW-1133">Transmembrane helix</keyword>
<evidence type="ECO:0000256" key="7">
    <source>
        <dbReference type="ARBA" id="ARBA00023136"/>
    </source>
</evidence>